<evidence type="ECO:0000313" key="3">
    <source>
        <dbReference type="Proteomes" id="UP000597444"/>
    </source>
</evidence>
<evidence type="ECO:0000313" key="2">
    <source>
        <dbReference type="EMBL" id="GHO95583.1"/>
    </source>
</evidence>
<dbReference type="AlphaFoldDB" id="A0A8J3IKP8"/>
<dbReference type="Pfam" id="PF01370">
    <property type="entry name" value="Epimerase"/>
    <property type="match status" value="1"/>
</dbReference>
<dbReference type="EMBL" id="BNJK01000001">
    <property type="protein sequence ID" value="GHO95583.1"/>
    <property type="molecule type" value="Genomic_DNA"/>
</dbReference>
<dbReference type="SUPFAM" id="SSF51735">
    <property type="entry name" value="NAD(P)-binding Rossmann-fold domains"/>
    <property type="match status" value="1"/>
</dbReference>
<feature type="domain" description="NAD-dependent epimerase/dehydratase" evidence="1">
    <location>
        <begin position="3"/>
        <end position="166"/>
    </location>
</feature>
<dbReference type="InterPro" id="IPR050177">
    <property type="entry name" value="Lipid_A_modif_metabolic_enz"/>
</dbReference>
<evidence type="ECO:0000259" key="1">
    <source>
        <dbReference type="Pfam" id="PF01370"/>
    </source>
</evidence>
<dbReference type="CDD" id="cd08946">
    <property type="entry name" value="SDR_e"/>
    <property type="match status" value="1"/>
</dbReference>
<dbReference type="Gene3D" id="3.40.50.720">
    <property type="entry name" value="NAD(P)-binding Rossmann-like Domain"/>
    <property type="match status" value="1"/>
</dbReference>
<organism evidence="2 3">
    <name type="scientific">Reticulibacter mediterranei</name>
    <dbReference type="NCBI Taxonomy" id="2778369"/>
    <lineage>
        <taxon>Bacteria</taxon>
        <taxon>Bacillati</taxon>
        <taxon>Chloroflexota</taxon>
        <taxon>Ktedonobacteria</taxon>
        <taxon>Ktedonobacterales</taxon>
        <taxon>Reticulibacteraceae</taxon>
        <taxon>Reticulibacter</taxon>
    </lineage>
</organism>
<name>A0A8J3IKP8_9CHLR</name>
<reference evidence="2" key="1">
    <citation type="submission" date="2020-10" db="EMBL/GenBank/DDBJ databases">
        <title>Taxonomic study of unclassified bacteria belonging to the class Ktedonobacteria.</title>
        <authorList>
            <person name="Yabe S."/>
            <person name="Wang C.M."/>
            <person name="Zheng Y."/>
            <person name="Sakai Y."/>
            <person name="Cavaletti L."/>
            <person name="Monciardini P."/>
            <person name="Donadio S."/>
        </authorList>
    </citation>
    <scope>NUCLEOTIDE SEQUENCE</scope>
    <source>
        <strain evidence="2">ID150040</strain>
    </source>
</reference>
<dbReference type="InterPro" id="IPR036291">
    <property type="entry name" value="NAD(P)-bd_dom_sf"/>
</dbReference>
<protein>
    <submittedName>
        <fullName evidence="2">Oxidoreductase</fullName>
    </submittedName>
</protein>
<dbReference type="PANTHER" id="PTHR43245:SF54">
    <property type="entry name" value="BLL0593 PROTEIN"/>
    <property type="match status" value="1"/>
</dbReference>
<gene>
    <name evidence="2" type="ORF">KSF_056310</name>
</gene>
<proteinExistence type="predicted"/>
<sequence>MRVLITGSSGQLGATIAEQLAVKHEPVGIDRIPGKWTQHIVDISNRTTLFYLAKGMDAIIHIASLHHPHIATHSQQSFIETNVTGTLNLLEAGLQAGIQRFVYTSTTSLYGHAIVPSGQAVWVTEDLQPRPRDIYDHTKIMAEKLCYHFALHMGLPTICLRVGRFFAQPPDLLAIYRLYRGVDVRDVAAAHMLAVTNQQIHCDTFNIAARSPFQQSDTTQLFHNVPVVLRRYVPDIDQLFARYDWQLPAKIDRVYAIQKAEQMLGYQPAYNFTEFIAEYEATLPSQH</sequence>
<dbReference type="Proteomes" id="UP000597444">
    <property type="component" value="Unassembled WGS sequence"/>
</dbReference>
<accession>A0A8J3IKP8</accession>
<keyword evidence="3" id="KW-1185">Reference proteome</keyword>
<dbReference type="PANTHER" id="PTHR43245">
    <property type="entry name" value="BIFUNCTIONAL POLYMYXIN RESISTANCE PROTEIN ARNA"/>
    <property type="match status" value="1"/>
</dbReference>
<dbReference type="InterPro" id="IPR001509">
    <property type="entry name" value="Epimerase_deHydtase"/>
</dbReference>
<comment type="caution">
    <text evidence="2">The sequence shown here is derived from an EMBL/GenBank/DDBJ whole genome shotgun (WGS) entry which is preliminary data.</text>
</comment>
<dbReference type="RefSeq" id="WP_220206252.1">
    <property type="nucleotide sequence ID" value="NZ_BNJK01000001.1"/>
</dbReference>